<sequence length="383" mass="39550">MVDLLQEIDEWGPEKVVCVSDARTGMRGVLVIDNTARGSGKGGTRMAPTVTVGEIARLARVMTWKWAAVDLFHGGAKAGIVADPDSPDKEAVVRAFARRLADQIPASYVAGLDMGMTEHDAAIIQDELADRGAAVGVPEALGGVPYDQLGVTGHGVAEAALAALERAGKPVAGTRIAVQGFGAVGTATVARLHELGAQLVALSTADGSVHDPNGLDVPGWLAARAEFGDACVAKAAPAQRVAQGEELTVDCDVLIPAARQDVIDSSVAAQVRAGLIVEGANLPTTPGARAALAARGVEIVPDFIANAGGAIAAGFAMDARYSAFRPEPARILDEVAARTRRNTLLVLETAAQTGVLPHAAALEMAEQRVREAMRLRGRLPVLA</sequence>
<dbReference type="PROSITE" id="PS00074">
    <property type="entry name" value="GLFV_DEHYDROGENASE"/>
    <property type="match status" value="1"/>
</dbReference>
<organism evidence="6 7">
    <name type="scientific">Saccharopolyspora mangrovi</name>
    <dbReference type="NCBI Taxonomy" id="3082379"/>
    <lineage>
        <taxon>Bacteria</taxon>
        <taxon>Bacillati</taxon>
        <taxon>Actinomycetota</taxon>
        <taxon>Actinomycetes</taxon>
        <taxon>Pseudonocardiales</taxon>
        <taxon>Pseudonocardiaceae</taxon>
        <taxon>Saccharopolyspora</taxon>
    </lineage>
</organism>
<evidence type="ECO:0000256" key="3">
    <source>
        <dbReference type="PIRNR" id="PIRNR000185"/>
    </source>
</evidence>
<dbReference type="InterPro" id="IPR033524">
    <property type="entry name" value="Glu/Leu/Phe/Val_DH_AS"/>
</dbReference>
<dbReference type="Gene3D" id="3.40.50.10860">
    <property type="entry name" value="Leucine Dehydrogenase, chain A, domain 1"/>
    <property type="match status" value="1"/>
</dbReference>
<evidence type="ECO:0000256" key="1">
    <source>
        <dbReference type="ARBA" id="ARBA00006382"/>
    </source>
</evidence>
<protein>
    <recommendedName>
        <fullName evidence="3">Glutamate dehydrogenase</fullName>
    </recommendedName>
</protein>
<dbReference type="InterPro" id="IPR014362">
    <property type="entry name" value="Glu_DH"/>
</dbReference>
<keyword evidence="2 3" id="KW-0560">Oxidoreductase</keyword>
<keyword evidence="7" id="KW-1185">Reference proteome</keyword>
<dbReference type="SMART" id="SM00839">
    <property type="entry name" value="ELFV_dehydrog"/>
    <property type="match status" value="1"/>
</dbReference>
<evidence type="ECO:0000313" key="6">
    <source>
        <dbReference type="EMBL" id="MEB3371537.1"/>
    </source>
</evidence>
<dbReference type="EMBL" id="JAWLNX010000029">
    <property type="protein sequence ID" value="MEB3371537.1"/>
    <property type="molecule type" value="Genomic_DNA"/>
</dbReference>
<dbReference type="Gene3D" id="3.40.50.720">
    <property type="entry name" value="NAD(P)-binding Rossmann-like Domain"/>
    <property type="match status" value="1"/>
</dbReference>
<dbReference type="RefSeq" id="WP_324268963.1">
    <property type="nucleotide sequence ID" value="NZ_JAWLNX010000029.1"/>
</dbReference>
<dbReference type="InterPro" id="IPR006096">
    <property type="entry name" value="Glu/Leu/Phe/Val/Trp_DH_C"/>
</dbReference>
<name>A0ABU6AJA3_9PSEU</name>
<comment type="similarity">
    <text evidence="1 3 4">Belongs to the Glu/Leu/Phe/Val dehydrogenases family.</text>
</comment>
<dbReference type="InterPro" id="IPR046346">
    <property type="entry name" value="Aminoacid_DH-like_N_sf"/>
</dbReference>
<dbReference type="InterPro" id="IPR006095">
    <property type="entry name" value="Glu/Leu/Phe/Val/Trp_DH"/>
</dbReference>
<evidence type="ECO:0000256" key="2">
    <source>
        <dbReference type="ARBA" id="ARBA00023002"/>
    </source>
</evidence>
<dbReference type="PIRSF" id="PIRSF000185">
    <property type="entry name" value="Glu_DH"/>
    <property type="match status" value="1"/>
</dbReference>
<evidence type="ECO:0000259" key="5">
    <source>
        <dbReference type="SMART" id="SM00839"/>
    </source>
</evidence>
<comment type="caution">
    <text evidence="6">The sequence shown here is derived from an EMBL/GenBank/DDBJ whole genome shotgun (WGS) entry which is preliminary data.</text>
</comment>
<reference evidence="6 7" key="1">
    <citation type="submission" date="2023-10" db="EMBL/GenBank/DDBJ databases">
        <title>Saccharopolyspora sp. nov., isolated from mangrove soil.</title>
        <authorList>
            <person name="Lu Y."/>
            <person name="Liu W."/>
        </authorList>
    </citation>
    <scope>NUCLEOTIDE SEQUENCE [LARGE SCALE GENOMIC DNA]</scope>
    <source>
        <strain evidence="6 7">S2-29</strain>
    </source>
</reference>
<dbReference type="InterPro" id="IPR006097">
    <property type="entry name" value="Glu/Leu/Phe/Val/Trp_DH_dimer"/>
</dbReference>
<dbReference type="InterPro" id="IPR036291">
    <property type="entry name" value="NAD(P)-bd_dom_sf"/>
</dbReference>
<dbReference type="PRINTS" id="PR00082">
    <property type="entry name" value="GLFDHDRGNASE"/>
</dbReference>
<dbReference type="Proteomes" id="UP001327093">
    <property type="component" value="Unassembled WGS sequence"/>
</dbReference>
<dbReference type="SUPFAM" id="SSF53223">
    <property type="entry name" value="Aminoacid dehydrogenase-like, N-terminal domain"/>
    <property type="match status" value="1"/>
</dbReference>
<evidence type="ECO:0000256" key="4">
    <source>
        <dbReference type="RuleBase" id="RU004417"/>
    </source>
</evidence>
<dbReference type="Pfam" id="PF02812">
    <property type="entry name" value="ELFV_dehydrog_N"/>
    <property type="match status" value="1"/>
</dbReference>
<evidence type="ECO:0000313" key="7">
    <source>
        <dbReference type="Proteomes" id="UP001327093"/>
    </source>
</evidence>
<dbReference type="PANTHER" id="PTHR11606">
    <property type="entry name" value="GLUTAMATE DEHYDROGENASE"/>
    <property type="match status" value="1"/>
</dbReference>
<dbReference type="PANTHER" id="PTHR11606:SF13">
    <property type="entry name" value="GLUTAMATE DEHYDROGENASE 1, MITOCHONDRIAL"/>
    <property type="match status" value="1"/>
</dbReference>
<proteinExistence type="inferred from homology"/>
<accession>A0ABU6AJA3</accession>
<gene>
    <name evidence="6" type="ORF">R4I43_29450</name>
</gene>
<dbReference type="Pfam" id="PF00208">
    <property type="entry name" value="ELFV_dehydrog"/>
    <property type="match status" value="1"/>
</dbReference>
<dbReference type="SUPFAM" id="SSF51735">
    <property type="entry name" value="NAD(P)-binding Rossmann-fold domains"/>
    <property type="match status" value="1"/>
</dbReference>
<feature type="domain" description="Glutamate/phenylalanine/leucine/valine/L-tryptophan dehydrogenase C-terminal" evidence="5">
    <location>
        <begin position="143"/>
        <end position="377"/>
    </location>
</feature>